<organism evidence="1 2">
    <name type="scientific">Corynebacterium riegelii</name>
    <dbReference type="NCBI Taxonomy" id="156976"/>
    <lineage>
        <taxon>Bacteria</taxon>
        <taxon>Bacillati</taxon>
        <taxon>Actinomycetota</taxon>
        <taxon>Actinomycetes</taxon>
        <taxon>Mycobacteriales</taxon>
        <taxon>Corynebacteriaceae</taxon>
        <taxon>Corynebacterium</taxon>
    </lineage>
</organism>
<evidence type="ECO:0000313" key="2">
    <source>
        <dbReference type="Proteomes" id="UP000060016"/>
    </source>
</evidence>
<evidence type="ECO:0000313" key="1">
    <source>
        <dbReference type="EMBL" id="AKV59457.1"/>
    </source>
</evidence>
<dbReference type="InterPro" id="IPR014710">
    <property type="entry name" value="RmlC-like_jellyroll"/>
</dbReference>
<dbReference type="PATRIC" id="fig|156976.3.peg.2080"/>
<dbReference type="Gene3D" id="2.60.120.10">
    <property type="entry name" value="Jelly Rolls"/>
    <property type="match status" value="1"/>
</dbReference>
<name>A0A0K1RDF4_9CORY</name>
<proteinExistence type="predicted"/>
<reference evidence="1 2" key="1">
    <citation type="submission" date="2015-08" db="EMBL/GenBank/DDBJ databases">
        <authorList>
            <person name="Babu N.S."/>
            <person name="Beckwith C.J."/>
            <person name="Beseler K.G."/>
            <person name="Brison A."/>
            <person name="Carone J.V."/>
            <person name="Caskin T.P."/>
            <person name="Diamond M."/>
            <person name="Durham M.E."/>
            <person name="Foxe J.M."/>
            <person name="Go M."/>
            <person name="Henderson B.A."/>
            <person name="Jones I.B."/>
            <person name="McGettigan J.A."/>
            <person name="Micheletti S.J."/>
            <person name="Nasrallah M.E."/>
            <person name="Ortiz D."/>
            <person name="Piller C.R."/>
            <person name="Privatt S.R."/>
            <person name="Schneider S.L."/>
            <person name="Sharp S."/>
            <person name="Smith T.C."/>
            <person name="Stanton J.D."/>
            <person name="Ullery H.E."/>
            <person name="Wilson R.J."/>
            <person name="Serrano M.G."/>
            <person name="Buck G."/>
            <person name="Lee V."/>
            <person name="Wang Y."/>
            <person name="Carvalho R."/>
            <person name="Voegtly L."/>
            <person name="Shi R."/>
            <person name="Duckworth R."/>
            <person name="Johnson A."/>
            <person name="Loviza R."/>
            <person name="Walstead R."/>
            <person name="Shah Z."/>
            <person name="Kiflezghi M."/>
            <person name="Wade K."/>
            <person name="Ball S.L."/>
            <person name="Bradley K.W."/>
            <person name="Asai D.J."/>
            <person name="Bowman C.A."/>
            <person name="Russell D.A."/>
            <person name="Pope W.H."/>
            <person name="Jacobs-Sera D."/>
            <person name="Hendrix R.W."/>
            <person name="Hatfull G.F."/>
        </authorList>
    </citation>
    <scope>NUCLEOTIDE SEQUENCE [LARGE SCALE GENOMIC DNA]</scope>
    <source>
        <strain evidence="1 2">PUDD_83A45</strain>
    </source>
</reference>
<dbReference type="EMBL" id="CP012342">
    <property type="protein sequence ID" value="AKV59457.1"/>
    <property type="molecule type" value="Genomic_DNA"/>
</dbReference>
<dbReference type="SUPFAM" id="SSF51182">
    <property type="entry name" value="RmlC-like cupins"/>
    <property type="match status" value="1"/>
</dbReference>
<dbReference type="STRING" id="156976.AK829_10325"/>
<accession>A0A0K1RDF4</accession>
<gene>
    <name evidence="1" type="ORF">AK829_10325</name>
</gene>
<keyword evidence="2" id="KW-1185">Reference proteome</keyword>
<dbReference type="KEGG" id="crie:AK829_10325"/>
<dbReference type="Proteomes" id="UP000060016">
    <property type="component" value="Chromosome"/>
</dbReference>
<dbReference type="InterPro" id="IPR011051">
    <property type="entry name" value="RmlC_Cupin_sf"/>
</dbReference>
<sequence length="190" mass="19478">MAPKPGRFSVLLPIDATLTLTDRHHLSEAVSAGQGAVVTSGDKVLVDVGASAYGVQLDAVVDADGAGAGAGESTVEIYQPDVFTLRSVTTELVGEARVFVGSMFGQTSPVVPPSPLVAAEIRLAPGAEVAMTLEPDFEYGLLAASDEIALQNTPVPRGVVGYTDVGTATWGVKNLGNEEARAVIFGGKVL</sequence>
<dbReference type="AlphaFoldDB" id="A0A0K1RDF4"/>
<protein>
    <submittedName>
        <fullName evidence="1">Uncharacterized protein</fullName>
    </submittedName>
</protein>